<accession>A0AAP0HSN0</accession>
<name>A0AAP0HSN0_9MAGN</name>
<feature type="region of interest" description="Disordered" evidence="1">
    <location>
        <begin position="154"/>
        <end position="190"/>
    </location>
</feature>
<dbReference type="Proteomes" id="UP001419268">
    <property type="component" value="Unassembled WGS sequence"/>
</dbReference>
<evidence type="ECO:0000313" key="2">
    <source>
        <dbReference type="EMBL" id="KAK9099853.1"/>
    </source>
</evidence>
<proteinExistence type="predicted"/>
<dbReference type="EMBL" id="JBBNAG010000010">
    <property type="protein sequence ID" value="KAK9099853.1"/>
    <property type="molecule type" value="Genomic_DNA"/>
</dbReference>
<comment type="caution">
    <text evidence="2">The sequence shown here is derived from an EMBL/GenBank/DDBJ whole genome shotgun (WGS) entry which is preliminary data.</text>
</comment>
<dbReference type="AlphaFoldDB" id="A0AAP0HSN0"/>
<gene>
    <name evidence="2" type="ORF">Scep_023283</name>
</gene>
<keyword evidence="3" id="KW-1185">Reference proteome</keyword>
<reference evidence="2 3" key="1">
    <citation type="submission" date="2024-01" db="EMBL/GenBank/DDBJ databases">
        <title>Genome assemblies of Stephania.</title>
        <authorList>
            <person name="Yang L."/>
        </authorList>
    </citation>
    <scope>NUCLEOTIDE SEQUENCE [LARGE SCALE GENOMIC DNA]</scope>
    <source>
        <strain evidence="2">JXDWG</strain>
        <tissue evidence="2">Leaf</tissue>
    </source>
</reference>
<protein>
    <submittedName>
        <fullName evidence="2">Uncharacterized protein</fullName>
    </submittedName>
</protein>
<organism evidence="2 3">
    <name type="scientific">Stephania cephalantha</name>
    <dbReference type="NCBI Taxonomy" id="152367"/>
    <lineage>
        <taxon>Eukaryota</taxon>
        <taxon>Viridiplantae</taxon>
        <taxon>Streptophyta</taxon>
        <taxon>Embryophyta</taxon>
        <taxon>Tracheophyta</taxon>
        <taxon>Spermatophyta</taxon>
        <taxon>Magnoliopsida</taxon>
        <taxon>Ranunculales</taxon>
        <taxon>Menispermaceae</taxon>
        <taxon>Menispermoideae</taxon>
        <taxon>Cissampelideae</taxon>
        <taxon>Stephania</taxon>
    </lineage>
</organism>
<evidence type="ECO:0000313" key="3">
    <source>
        <dbReference type="Proteomes" id="UP001419268"/>
    </source>
</evidence>
<dbReference type="PANTHER" id="PTHR33167">
    <property type="entry name" value="TRANSCRIPTION FACTOR, PUTATIVE (DUF863)-RELATED"/>
    <property type="match status" value="1"/>
</dbReference>
<feature type="compositionally biased region" description="Polar residues" evidence="1">
    <location>
        <begin position="165"/>
        <end position="179"/>
    </location>
</feature>
<evidence type="ECO:0000256" key="1">
    <source>
        <dbReference type="SAM" id="MobiDB-lite"/>
    </source>
</evidence>
<dbReference type="PANTHER" id="PTHR33167:SF26">
    <property type="entry name" value="EXPRESSED PROTEIN"/>
    <property type="match status" value="1"/>
</dbReference>
<feature type="compositionally biased region" description="Basic and acidic residues" evidence="1">
    <location>
        <begin position="180"/>
        <end position="190"/>
    </location>
</feature>
<feature type="region of interest" description="Disordered" evidence="1">
    <location>
        <begin position="270"/>
        <end position="292"/>
    </location>
</feature>
<sequence length="322" mass="35525">MGTSLQHAVAALTNTDPVGAFGYSGCKTLQEDTSSRNTLFRPQQLLDTMDRILEQCNKESVRMTILKHDKVFKEQVKELHRLYKVQKMLMAELKSNESNIHSLVNQTPIVMRVGSKFKDMPGHSRFWSTGNSSEANQFLFGNWSHPSGQANSGCNNFLQPFSPRTDLSAQEQQSSSCSRETSRTPRKGFDLELPVEENNSTNISAIEDNGEPASRINTSLNSHFLSDGDADVELTLSIGLGASKKKPLSICQQNSSRGVACSLLNNKETRNKTDSSTSIRLDPGEESSSFHNSLGATSAAAFDRESLQQPSWLFQTLKLNGT</sequence>